<comment type="caution">
    <text evidence="2">The sequence shown here is derived from an EMBL/GenBank/DDBJ whole genome shotgun (WGS) entry which is preliminary data.</text>
</comment>
<dbReference type="Pfam" id="PF12728">
    <property type="entry name" value="HTH_17"/>
    <property type="match status" value="1"/>
</dbReference>
<name>A0A2U2B5A7_9BACT</name>
<keyword evidence="3" id="KW-1185">Reference proteome</keyword>
<dbReference type="InterPro" id="IPR041657">
    <property type="entry name" value="HTH_17"/>
</dbReference>
<feature type="domain" description="Helix-turn-helix" evidence="1">
    <location>
        <begin position="45"/>
        <end position="90"/>
    </location>
</feature>
<sequence>MASQIMIIDEHEFGKLIRKIDRISDKLENLDLKSNDGFKEKWYVSAEVCKILKVSKRTLQNMRDNQTIKFRKSGKKIYYKASDIEEYLNKI</sequence>
<protein>
    <recommendedName>
        <fullName evidence="1">Helix-turn-helix domain-containing protein</fullName>
    </recommendedName>
</protein>
<dbReference type="RefSeq" id="WP_109265598.1">
    <property type="nucleotide sequence ID" value="NZ_QEWP01000017.1"/>
</dbReference>
<dbReference type="Proteomes" id="UP000244956">
    <property type="component" value="Unassembled WGS sequence"/>
</dbReference>
<dbReference type="PANTHER" id="PTHR34585">
    <property type="match status" value="1"/>
</dbReference>
<dbReference type="AlphaFoldDB" id="A0A2U2B5A7"/>
<evidence type="ECO:0000313" key="2">
    <source>
        <dbReference type="EMBL" id="PWD98247.1"/>
    </source>
</evidence>
<accession>A0A2U2B5A7</accession>
<dbReference type="PANTHER" id="PTHR34585:SF22">
    <property type="entry name" value="HELIX-TURN-HELIX DOMAIN-CONTAINING PROTEIN"/>
    <property type="match status" value="1"/>
</dbReference>
<dbReference type="InterPro" id="IPR009061">
    <property type="entry name" value="DNA-bd_dom_put_sf"/>
</dbReference>
<gene>
    <name evidence="2" type="ORF">DDZ16_16570</name>
</gene>
<evidence type="ECO:0000259" key="1">
    <source>
        <dbReference type="Pfam" id="PF12728"/>
    </source>
</evidence>
<proteinExistence type="predicted"/>
<dbReference type="SUPFAM" id="SSF46955">
    <property type="entry name" value="Putative DNA-binding domain"/>
    <property type="match status" value="1"/>
</dbReference>
<organism evidence="2 3">
    <name type="scientific">Marinilabilia rubra</name>
    <dbReference type="NCBI Taxonomy" id="2162893"/>
    <lineage>
        <taxon>Bacteria</taxon>
        <taxon>Pseudomonadati</taxon>
        <taxon>Bacteroidota</taxon>
        <taxon>Bacteroidia</taxon>
        <taxon>Marinilabiliales</taxon>
        <taxon>Marinilabiliaceae</taxon>
        <taxon>Marinilabilia</taxon>
    </lineage>
</organism>
<evidence type="ECO:0000313" key="3">
    <source>
        <dbReference type="Proteomes" id="UP000244956"/>
    </source>
</evidence>
<dbReference type="EMBL" id="QEWP01000017">
    <property type="protein sequence ID" value="PWD98247.1"/>
    <property type="molecule type" value="Genomic_DNA"/>
</dbReference>
<dbReference type="OrthoDB" id="1028798at2"/>
<reference evidence="2 3" key="1">
    <citation type="submission" date="2018-05" db="EMBL/GenBank/DDBJ databases">
        <title>Marinilabilia rubrum sp. nov., isolated from saltern sediment.</title>
        <authorList>
            <person name="Zhang R."/>
        </authorList>
    </citation>
    <scope>NUCLEOTIDE SEQUENCE [LARGE SCALE GENOMIC DNA]</scope>
    <source>
        <strain evidence="2 3">WTE16</strain>
    </source>
</reference>